<dbReference type="Proteomes" id="UP000199297">
    <property type="component" value="Unassembled WGS sequence"/>
</dbReference>
<proteinExistence type="predicted"/>
<reference evidence="2" key="1">
    <citation type="submission" date="2016-10" db="EMBL/GenBank/DDBJ databases">
        <authorList>
            <person name="Varghese N."/>
            <person name="Submissions S."/>
        </authorList>
    </citation>
    <scope>NUCLEOTIDE SEQUENCE [LARGE SCALE GENOMIC DNA]</scope>
    <source>
        <strain evidence="2">CGMCC 1.9127</strain>
    </source>
</reference>
<protein>
    <submittedName>
        <fullName evidence="1">Uncharacterized protein</fullName>
    </submittedName>
</protein>
<organism evidence="1 2">
    <name type="scientific">Colwellia chukchiensis</name>
    <dbReference type="NCBI Taxonomy" id="641665"/>
    <lineage>
        <taxon>Bacteria</taxon>
        <taxon>Pseudomonadati</taxon>
        <taxon>Pseudomonadota</taxon>
        <taxon>Gammaproteobacteria</taxon>
        <taxon>Alteromonadales</taxon>
        <taxon>Colwelliaceae</taxon>
        <taxon>Colwellia</taxon>
    </lineage>
</organism>
<dbReference type="RefSeq" id="WP_175474842.1">
    <property type="nucleotide sequence ID" value="NZ_FOBI01000019.1"/>
</dbReference>
<keyword evidence="2" id="KW-1185">Reference proteome</keyword>
<accession>A0A1H7SJY6</accession>
<dbReference type="AlphaFoldDB" id="A0A1H7SJY6"/>
<name>A0A1H7SJY6_9GAMM</name>
<dbReference type="STRING" id="641665.GCA_002104455_01428"/>
<dbReference type="EMBL" id="FOBI01000019">
    <property type="protein sequence ID" value="SEL72960.1"/>
    <property type="molecule type" value="Genomic_DNA"/>
</dbReference>
<sequence>MPEVTVKLVFEKENKNSVRYKEVTEPGKAEVLGNIYLQKWLAGNAKSIEVSVKVAED</sequence>
<evidence type="ECO:0000313" key="1">
    <source>
        <dbReference type="EMBL" id="SEL72960.1"/>
    </source>
</evidence>
<gene>
    <name evidence="1" type="ORF">SAMN05216262_11938</name>
</gene>
<evidence type="ECO:0000313" key="2">
    <source>
        <dbReference type="Proteomes" id="UP000199297"/>
    </source>
</evidence>